<dbReference type="AlphaFoldDB" id="A0A5C5XUU3"/>
<organism evidence="1 2">
    <name type="scientific">Posidoniimonas polymericola</name>
    <dbReference type="NCBI Taxonomy" id="2528002"/>
    <lineage>
        <taxon>Bacteria</taxon>
        <taxon>Pseudomonadati</taxon>
        <taxon>Planctomycetota</taxon>
        <taxon>Planctomycetia</taxon>
        <taxon>Pirellulales</taxon>
        <taxon>Lacipirellulaceae</taxon>
        <taxon>Posidoniimonas</taxon>
    </lineage>
</organism>
<dbReference type="EMBL" id="SJPO01000017">
    <property type="protein sequence ID" value="TWT66269.1"/>
    <property type="molecule type" value="Genomic_DNA"/>
</dbReference>
<accession>A0A5C5XUU3</accession>
<evidence type="ECO:0000313" key="1">
    <source>
        <dbReference type="EMBL" id="TWT66269.1"/>
    </source>
</evidence>
<keyword evidence="2" id="KW-1185">Reference proteome</keyword>
<reference evidence="1 2" key="1">
    <citation type="submission" date="2019-02" db="EMBL/GenBank/DDBJ databases">
        <title>Deep-cultivation of Planctomycetes and their phenomic and genomic characterization uncovers novel biology.</title>
        <authorList>
            <person name="Wiegand S."/>
            <person name="Jogler M."/>
            <person name="Boedeker C."/>
            <person name="Pinto D."/>
            <person name="Vollmers J."/>
            <person name="Rivas-Marin E."/>
            <person name="Kohn T."/>
            <person name="Peeters S.H."/>
            <person name="Heuer A."/>
            <person name="Rast P."/>
            <person name="Oberbeckmann S."/>
            <person name="Bunk B."/>
            <person name="Jeske O."/>
            <person name="Meyerdierks A."/>
            <person name="Storesund J.E."/>
            <person name="Kallscheuer N."/>
            <person name="Luecker S."/>
            <person name="Lage O.M."/>
            <person name="Pohl T."/>
            <person name="Merkel B.J."/>
            <person name="Hornburger P."/>
            <person name="Mueller R.-W."/>
            <person name="Bruemmer F."/>
            <person name="Labrenz M."/>
            <person name="Spormann A.M."/>
            <person name="Op Den Camp H."/>
            <person name="Overmann J."/>
            <person name="Amann R."/>
            <person name="Jetten M.S.M."/>
            <person name="Mascher T."/>
            <person name="Medema M.H."/>
            <person name="Devos D.P."/>
            <person name="Kaster A.-K."/>
            <person name="Ovreas L."/>
            <person name="Rohde M."/>
            <person name="Galperin M.Y."/>
            <person name="Jogler C."/>
        </authorList>
    </citation>
    <scope>NUCLEOTIDE SEQUENCE [LARGE SCALE GENOMIC DNA]</scope>
    <source>
        <strain evidence="1 2">Pla123a</strain>
    </source>
</reference>
<sequence length="292" mass="33316">MRLFTVASWEDRFIAGLERSIEKHPIESVVVFFVDAFAARTAETRRKAKERCDRASIQFSEYQLYADDPAKSWHESLRISIGDKDQPAIVDISTMPRDVIWQVLWFLKRRSVEVSVVYHRPEGYGDWLSRDPRRPRLVFKMSGISAMGKRTALVITAGYDFDRVRHLIEFYEPAFVCLALQRDSVDPQNAQWMEKYRLEFGTQNGVEIVDLDAYGPGFGESVLRARIDALKDSYNVVCASLGPKLSAISLFNIHWDLEEVGLTYLPSGDFNVAYSHGIGDSIETTLESSEKT</sequence>
<proteinExistence type="predicted"/>
<gene>
    <name evidence="1" type="ORF">Pla123a_47930</name>
</gene>
<dbReference type="RefSeq" id="WP_146591698.1">
    <property type="nucleotide sequence ID" value="NZ_SJPO01000017.1"/>
</dbReference>
<protein>
    <submittedName>
        <fullName evidence="1">Uncharacterized protein</fullName>
    </submittedName>
</protein>
<dbReference type="Proteomes" id="UP000318478">
    <property type="component" value="Unassembled WGS sequence"/>
</dbReference>
<evidence type="ECO:0000313" key="2">
    <source>
        <dbReference type="Proteomes" id="UP000318478"/>
    </source>
</evidence>
<dbReference type="OrthoDB" id="278028at2"/>
<name>A0A5C5XUU3_9BACT</name>
<comment type="caution">
    <text evidence="1">The sequence shown here is derived from an EMBL/GenBank/DDBJ whole genome shotgun (WGS) entry which is preliminary data.</text>
</comment>